<dbReference type="Proteomes" id="UP001233999">
    <property type="component" value="Unassembled WGS sequence"/>
</dbReference>
<evidence type="ECO:0000313" key="1">
    <source>
        <dbReference type="EMBL" id="KAJ9578466.1"/>
    </source>
</evidence>
<sequence length="55" mass="6176">TSRNKTYLIKKKFTRVLHCKDGSSLLSPSPNVLEHTPIVIQTNTTSVKRLPGRLT</sequence>
<evidence type="ECO:0000313" key="2">
    <source>
        <dbReference type="Proteomes" id="UP001233999"/>
    </source>
</evidence>
<keyword evidence="2" id="KW-1185">Reference proteome</keyword>
<name>A0AAD7ZDF4_DIPPU</name>
<feature type="non-terminal residue" evidence="1">
    <location>
        <position position="1"/>
    </location>
</feature>
<gene>
    <name evidence="1" type="ORF">L9F63_005312</name>
</gene>
<feature type="non-terminal residue" evidence="1">
    <location>
        <position position="55"/>
    </location>
</feature>
<accession>A0AAD7ZDF4</accession>
<dbReference type="AlphaFoldDB" id="A0AAD7ZDF4"/>
<reference evidence="1" key="1">
    <citation type="journal article" date="2023" name="IScience">
        <title>Live-bearing cockroach genome reveals convergent evolutionary mechanisms linked to viviparity in insects and beyond.</title>
        <authorList>
            <person name="Fouks B."/>
            <person name="Harrison M.C."/>
            <person name="Mikhailova A.A."/>
            <person name="Marchal E."/>
            <person name="English S."/>
            <person name="Carruthers M."/>
            <person name="Jennings E.C."/>
            <person name="Chiamaka E.L."/>
            <person name="Frigard R.A."/>
            <person name="Pippel M."/>
            <person name="Attardo G.M."/>
            <person name="Benoit J.B."/>
            <person name="Bornberg-Bauer E."/>
            <person name="Tobe S.S."/>
        </authorList>
    </citation>
    <scope>NUCLEOTIDE SEQUENCE</scope>
    <source>
        <strain evidence="1">Stay&amp;Tobe</strain>
    </source>
</reference>
<organism evidence="1 2">
    <name type="scientific">Diploptera punctata</name>
    <name type="common">Pacific beetle cockroach</name>
    <dbReference type="NCBI Taxonomy" id="6984"/>
    <lineage>
        <taxon>Eukaryota</taxon>
        <taxon>Metazoa</taxon>
        <taxon>Ecdysozoa</taxon>
        <taxon>Arthropoda</taxon>
        <taxon>Hexapoda</taxon>
        <taxon>Insecta</taxon>
        <taxon>Pterygota</taxon>
        <taxon>Neoptera</taxon>
        <taxon>Polyneoptera</taxon>
        <taxon>Dictyoptera</taxon>
        <taxon>Blattodea</taxon>
        <taxon>Blaberoidea</taxon>
        <taxon>Blaberidae</taxon>
        <taxon>Diplopterinae</taxon>
        <taxon>Diploptera</taxon>
    </lineage>
</organism>
<reference evidence="1" key="2">
    <citation type="submission" date="2023-05" db="EMBL/GenBank/DDBJ databases">
        <authorList>
            <person name="Fouks B."/>
        </authorList>
    </citation>
    <scope>NUCLEOTIDE SEQUENCE</scope>
    <source>
        <strain evidence="1">Stay&amp;Tobe</strain>
        <tissue evidence="1">Testes</tissue>
    </source>
</reference>
<protein>
    <submittedName>
        <fullName evidence="1">Uncharacterized protein</fullName>
    </submittedName>
</protein>
<dbReference type="EMBL" id="JASPKZ010008877">
    <property type="protein sequence ID" value="KAJ9578466.1"/>
    <property type="molecule type" value="Genomic_DNA"/>
</dbReference>
<proteinExistence type="predicted"/>
<comment type="caution">
    <text evidence="1">The sequence shown here is derived from an EMBL/GenBank/DDBJ whole genome shotgun (WGS) entry which is preliminary data.</text>
</comment>